<dbReference type="PANTHER" id="PTHR46599">
    <property type="entry name" value="PIGGYBAC TRANSPOSABLE ELEMENT-DERIVED PROTEIN 4"/>
    <property type="match status" value="1"/>
</dbReference>
<dbReference type="Proteomes" id="UP000235965">
    <property type="component" value="Unassembled WGS sequence"/>
</dbReference>
<feature type="domain" description="PiggyBac transposable element-derived protein" evidence="1">
    <location>
        <begin position="1"/>
        <end position="74"/>
    </location>
</feature>
<evidence type="ECO:0000313" key="3">
    <source>
        <dbReference type="Proteomes" id="UP000235965"/>
    </source>
</evidence>
<gene>
    <name evidence="2" type="ORF">B7P43_G17942</name>
</gene>
<dbReference type="EMBL" id="NEVH01005373">
    <property type="protein sequence ID" value="PNF38680.1"/>
    <property type="molecule type" value="Genomic_DNA"/>
</dbReference>
<name>A0A2J7RCX8_9NEOP</name>
<evidence type="ECO:0000313" key="2">
    <source>
        <dbReference type="EMBL" id="PNF38680.1"/>
    </source>
</evidence>
<dbReference type="PANTHER" id="PTHR46599:SF3">
    <property type="entry name" value="PIGGYBAC TRANSPOSABLE ELEMENT-DERIVED PROTEIN 4"/>
    <property type="match status" value="1"/>
</dbReference>
<comment type="caution">
    <text evidence="2">The sequence shown here is derived from an EMBL/GenBank/DDBJ whole genome shotgun (WGS) entry which is preliminary data.</text>
</comment>
<dbReference type="STRING" id="105785.A0A2J7RCX8"/>
<dbReference type="Pfam" id="PF13843">
    <property type="entry name" value="DDE_Tnp_1_7"/>
    <property type="match status" value="1"/>
</dbReference>
<proteinExistence type="predicted"/>
<evidence type="ECO:0000259" key="1">
    <source>
        <dbReference type="Pfam" id="PF13843"/>
    </source>
</evidence>
<accession>A0A2J7RCX8</accession>
<organism evidence="2 3">
    <name type="scientific">Cryptotermes secundus</name>
    <dbReference type="NCBI Taxonomy" id="105785"/>
    <lineage>
        <taxon>Eukaryota</taxon>
        <taxon>Metazoa</taxon>
        <taxon>Ecdysozoa</taxon>
        <taxon>Arthropoda</taxon>
        <taxon>Hexapoda</taxon>
        <taxon>Insecta</taxon>
        <taxon>Pterygota</taxon>
        <taxon>Neoptera</taxon>
        <taxon>Polyneoptera</taxon>
        <taxon>Dictyoptera</taxon>
        <taxon>Blattodea</taxon>
        <taxon>Blattoidea</taxon>
        <taxon>Termitoidae</taxon>
        <taxon>Kalotermitidae</taxon>
        <taxon>Cryptotermitinae</taxon>
        <taxon>Cryptotermes</taxon>
    </lineage>
</organism>
<sequence length="75" mass="8797">MKVYLGKDRTCADQDVIATHARVRDLCRRIDGVGHKLYTDNFFSSPDLFEELMTEDITFCWTVRPNRKGLPDDFR</sequence>
<protein>
    <recommendedName>
        <fullName evidence="1">PiggyBac transposable element-derived protein domain-containing protein</fullName>
    </recommendedName>
</protein>
<keyword evidence="3" id="KW-1185">Reference proteome</keyword>
<dbReference type="InterPro" id="IPR029526">
    <property type="entry name" value="PGBD"/>
</dbReference>
<reference evidence="2 3" key="1">
    <citation type="submission" date="2017-12" db="EMBL/GenBank/DDBJ databases">
        <title>Hemimetabolous genomes reveal molecular basis of termite eusociality.</title>
        <authorList>
            <person name="Harrison M.C."/>
            <person name="Jongepier E."/>
            <person name="Robertson H.M."/>
            <person name="Arning N."/>
            <person name="Bitard-Feildel T."/>
            <person name="Chao H."/>
            <person name="Childers C.P."/>
            <person name="Dinh H."/>
            <person name="Doddapaneni H."/>
            <person name="Dugan S."/>
            <person name="Gowin J."/>
            <person name="Greiner C."/>
            <person name="Han Y."/>
            <person name="Hu H."/>
            <person name="Hughes D.S.T."/>
            <person name="Huylmans A.-K."/>
            <person name="Kemena C."/>
            <person name="Kremer L.P.M."/>
            <person name="Lee S.L."/>
            <person name="Lopez-Ezquerra A."/>
            <person name="Mallet L."/>
            <person name="Monroy-Kuhn J.M."/>
            <person name="Moser A."/>
            <person name="Murali S.C."/>
            <person name="Muzny D.M."/>
            <person name="Otani S."/>
            <person name="Piulachs M.-D."/>
            <person name="Poelchau M."/>
            <person name="Qu J."/>
            <person name="Schaub F."/>
            <person name="Wada-Katsumata A."/>
            <person name="Worley K.C."/>
            <person name="Xie Q."/>
            <person name="Ylla G."/>
            <person name="Poulsen M."/>
            <person name="Gibbs R.A."/>
            <person name="Schal C."/>
            <person name="Richards S."/>
            <person name="Belles X."/>
            <person name="Korb J."/>
            <person name="Bornberg-Bauer E."/>
        </authorList>
    </citation>
    <scope>NUCLEOTIDE SEQUENCE [LARGE SCALE GENOMIC DNA]</scope>
    <source>
        <tissue evidence="2">Whole body</tissue>
    </source>
</reference>
<dbReference type="InParanoid" id="A0A2J7RCX8"/>
<dbReference type="AlphaFoldDB" id="A0A2J7RCX8"/>